<comment type="caution">
    <text evidence="6">The sequence shown here is derived from an EMBL/GenBank/DDBJ whole genome shotgun (WGS) entry which is preliminary data.</text>
</comment>
<organism evidence="6 7">
    <name type="scientific">Rhodoblastus sphagnicola</name>
    <dbReference type="NCBI Taxonomy" id="333368"/>
    <lineage>
        <taxon>Bacteria</taxon>
        <taxon>Pseudomonadati</taxon>
        <taxon>Pseudomonadota</taxon>
        <taxon>Alphaproteobacteria</taxon>
        <taxon>Hyphomicrobiales</taxon>
        <taxon>Rhodoblastaceae</taxon>
        <taxon>Rhodoblastus</taxon>
    </lineage>
</organism>
<accession>A0A2S6MU26</accession>
<proteinExistence type="inferred from homology"/>
<dbReference type="Gene3D" id="3.30.1120.10">
    <property type="match status" value="1"/>
</dbReference>
<evidence type="ECO:0000313" key="7">
    <source>
        <dbReference type="Proteomes" id="UP000239089"/>
    </source>
</evidence>
<feature type="domain" description="Sulfatase N-terminal" evidence="5">
    <location>
        <begin position="60"/>
        <end position="474"/>
    </location>
</feature>
<comment type="similarity">
    <text evidence="1">Belongs to the sulfatase family.</text>
</comment>
<evidence type="ECO:0000256" key="1">
    <source>
        <dbReference type="ARBA" id="ARBA00008779"/>
    </source>
</evidence>
<dbReference type="InterPro" id="IPR024607">
    <property type="entry name" value="Sulfatase_CS"/>
</dbReference>
<dbReference type="Pfam" id="PF00884">
    <property type="entry name" value="Sulfatase"/>
    <property type="match status" value="1"/>
</dbReference>
<dbReference type="PROSITE" id="PS00523">
    <property type="entry name" value="SULFATASE_1"/>
    <property type="match status" value="1"/>
</dbReference>
<dbReference type="RefSeq" id="WP_104510830.1">
    <property type="nucleotide sequence ID" value="NZ_JACIGC010000017.1"/>
</dbReference>
<dbReference type="OrthoDB" id="9795675at2"/>
<keyword evidence="3" id="KW-0378">Hydrolase</keyword>
<keyword evidence="7" id="KW-1185">Reference proteome</keyword>
<keyword evidence="2" id="KW-0479">Metal-binding</keyword>
<dbReference type="Gene3D" id="3.40.720.10">
    <property type="entry name" value="Alkaline Phosphatase, subunit A"/>
    <property type="match status" value="1"/>
</dbReference>
<protein>
    <submittedName>
        <fullName evidence="6">Arylsulfatase</fullName>
    </submittedName>
</protein>
<dbReference type="InterPro" id="IPR050738">
    <property type="entry name" value="Sulfatase"/>
</dbReference>
<evidence type="ECO:0000256" key="3">
    <source>
        <dbReference type="ARBA" id="ARBA00022801"/>
    </source>
</evidence>
<sequence>MRRQIPAFTAFVLGLTLPLANAGAENLPRPDAPFTGVVADTREKSTPAFPEPVKAPKGAPNVLLILLDDVGFSASSTFGGAAATPELDKLAAGGLRYNQFHTTAICSPTRASLLTGRNQHQTGFGNLADVATGYPAYNSIWKKETASIAQVLKLNGYSTAAFGKWHNTPTWEISPVGPFDRWPTGLGFEYFYGFLAGETSQLEPQLYRNTVAVEPGKTPTQGYHLTSDIVDDAVKWLHNHESVAPEKPFFLYFATGATHAPHHVPQEWIDKYKGQFDQGWDKLREENFARQKTLGVIPANAELTPRPEGLPAWETLSADQKKLYAHQMEVYSAFLSHTDHEVGRLLKALDDEGRAKDTLVLYIVGDNGGSAEGGLNGSDANLGTLQGANTDVAFQLQHLSDLGSPSYDNHYAAGWSWATTTPFQWMKQIASHFGGTRNPLVVSWPGHVAQSEAIRAQFGHVNDIAPTVYAAAGVAFPEKVDGVAQTPLEGKSLLPSFSDPNVKSAHTEQYFEIFGNRAIYKDGWVAGARRYQPWEIFTDITKIFRGGFENDRWELYHVEEDFSQAHDLADKNPEKLAELKAEFDKEARRNGVYPLVPIPEPGKRPIPAAGKTHFVFYDGVDRLPAQALPEIGARSHRITATLDNADGKAEGVIIADGGRHGGFSLYVKDGKLIYASNLFGQKLERVVGKALPKGKATVVYEFDVDFSLKEAAKGLVSAALVAKARPGQARLTVNGEEVASEHLSSFGGFGSIGTETLDIGKDLGSPVSPDYESPFAFTGKIEKVELELK</sequence>
<evidence type="ECO:0000256" key="4">
    <source>
        <dbReference type="ARBA" id="ARBA00022837"/>
    </source>
</evidence>
<evidence type="ECO:0000259" key="5">
    <source>
        <dbReference type="Pfam" id="PF00884"/>
    </source>
</evidence>
<dbReference type="GO" id="GO:0046872">
    <property type="term" value="F:metal ion binding"/>
    <property type="evidence" value="ECO:0007669"/>
    <property type="project" value="UniProtKB-KW"/>
</dbReference>
<gene>
    <name evidence="6" type="ORF">CCR94_24130</name>
</gene>
<dbReference type="PANTHER" id="PTHR42693">
    <property type="entry name" value="ARYLSULFATASE FAMILY MEMBER"/>
    <property type="match status" value="1"/>
</dbReference>
<evidence type="ECO:0000256" key="2">
    <source>
        <dbReference type="ARBA" id="ARBA00022723"/>
    </source>
</evidence>
<dbReference type="InterPro" id="IPR000917">
    <property type="entry name" value="Sulfatase_N"/>
</dbReference>
<dbReference type="PANTHER" id="PTHR42693:SF43">
    <property type="entry name" value="BLL2667 PROTEIN"/>
    <property type="match status" value="1"/>
</dbReference>
<dbReference type="AlphaFoldDB" id="A0A2S6MU26"/>
<evidence type="ECO:0000313" key="6">
    <source>
        <dbReference type="EMBL" id="PPQ25858.1"/>
    </source>
</evidence>
<dbReference type="Proteomes" id="UP000239089">
    <property type="component" value="Unassembled WGS sequence"/>
</dbReference>
<dbReference type="SUPFAM" id="SSF53649">
    <property type="entry name" value="Alkaline phosphatase-like"/>
    <property type="match status" value="1"/>
</dbReference>
<reference evidence="6 7" key="1">
    <citation type="journal article" date="2018" name="Arch. Microbiol.">
        <title>New insights into the metabolic potential of the phototrophic purple bacterium Rhodopila globiformis DSM 161(T) from its draft genome sequence and evidence for a vanadium-dependent nitrogenase.</title>
        <authorList>
            <person name="Imhoff J.F."/>
            <person name="Rahn T."/>
            <person name="Kunzel S."/>
            <person name="Neulinger S.C."/>
        </authorList>
    </citation>
    <scope>NUCLEOTIDE SEQUENCE [LARGE SCALE GENOMIC DNA]</scope>
    <source>
        <strain evidence="6 7">DSM 16996</strain>
    </source>
</reference>
<dbReference type="GO" id="GO:0016787">
    <property type="term" value="F:hydrolase activity"/>
    <property type="evidence" value="ECO:0007669"/>
    <property type="project" value="UniProtKB-KW"/>
</dbReference>
<keyword evidence="4" id="KW-0106">Calcium</keyword>
<dbReference type="InterPro" id="IPR017850">
    <property type="entry name" value="Alkaline_phosphatase_core_sf"/>
</dbReference>
<dbReference type="EMBL" id="NHSJ01000140">
    <property type="protein sequence ID" value="PPQ25858.1"/>
    <property type="molecule type" value="Genomic_DNA"/>
</dbReference>
<name>A0A2S6MU26_9HYPH</name>
<dbReference type="CDD" id="cd16025">
    <property type="entry name" value="PAS_like"/>
    <property type="match status" value="1"/>
</dbReference>